<evidence type="ECO:0000313" key="10">
    <source>
        <dbReference type="EMBL" id="ERK53242.1"/>
    </source>
</evidence>
<dbReference type="AlphaFoldDB" id="U2RRA5"/>
<comment type="cofactor">
    <cofactor evidence="1 6">
        <name>Zn(2+)</name>
        <dbReference type="ChEBI" id="CHEBI:29105"/>
    </cofactor>
</comment>
<evidence type="ECO:0000256" key="5">
    <source>
        <dbReference type="ARBA" id="ARBA00023002"/>
    </source>
</evidence>
<accession>U2RRA5</accession>
<feature type="compositionally biased region" description="Low complexity" evidence="7">
    <location>
        <begin position="142"/>
        <end position="153"/>
    </location>
</feature>
<dbReference type="RefSeq" id="WP_021798221.1">
    <property type="nucleotide sequence ID" value="NZ_ACVN02000240.1"/>
</dbReference>
<dbReference type="Gene3D" id="3.40.50.720">
    <property type="entry name" value="NAD(P)-binding Rossmann-like Domain"/>
    <property type="match status" value="1"/>
</dbReference>
<dbReference type="PANTHER" id="PTHR43350:SF21">
    <property type="entry name" value="S-NITROSOMYCOTHIOL REDUCTASE MSCR"/>
    <property type="match status" value="1"/>
</dbReference>
<dbReference type="PANTHER" id="PTHR43350">
    <property type="entry name" value="NAD-DEPENDENT ALCOHOL DEHYDROGENASE"/>
    <property type="match status" value="1"/>
</dbReference>
<comment type="similarity">
    <text evidence="2 6">Belongs to the zinc-containing alcohol dehydrogenase family.</text>
</comment>
<dbReference type="InterPro" id="IPR011032">
    <property type="entry name" value="GroES-like_sf"/>
</dbReference>
<evidence type="ECO:0000259" key="9">
    <source>
        <dbReference type="Pfam" id="PF08240"/>
    </source>
</evidence>
<evidence type="ECO:0000256" key="2">
    <source>
        <dbReference type="ARBA" id="ARBA00008072"/>
    </source>
</evidence>
<keyword evidence="11" id="KW-1185">Reference proteome</keyword>
<sequence length="350" mass="36822">MPTTVQGVVSRTRGAPVELLDVVVPDPGPGEVVVDVAACGVCRTDLHYASGAVGDDYPFLLGHEAAGTVAAVGEGVTHVRVGDHVILNWRAVCGPVPGLPPGRAMVLLRHRQCGPSDEARRGHRAHRRPRHRRADAPDARRAGPVHAGGPVRAPRGRRPARLRRHGRTRGGPRHRRPAPRRAGGRHRPGRVGTAALLGARLAGATGPIAVDTDPRRLALASGLGATATIDASSTDVVDVVIDALGTPTTWTQALYARDLAGRLALVGVPDPDARIDIPLADVLSHGGSLRSSWYGDCLPERDVPMLLDLHAQGRLDLDAFVSETIGLDEVNEALARMGTGQALRSVVVMG</sequence>
<organism evidence="10 11">
    <name type="scientific">Propionibacterium acidifaciens F0233</name>
    <dbReference type="NCBI Taxonomy" id="553198"/>
    <lineage>
        <taxon>Bacteria</taxon>
        <taxon>Bacillati</taxon>
        <taxon>Actinomycetota</taxon>
        <taxon>Actinomycetes</taxon>
        <taxon>Propionibacteriales</taxon>
        <taxon>Propionibacteriaceae</taxon>
        <taxon>Propionibacterium</taxon>
    </lineage>
</organism>
<gene>
    <name evidence="10" type="ORF">HMPREF0682_1364</name>
</gene>
<dbReference type="InterPro" id="IPR013154">
    <property type="entry name" value="ADH-like_N"/>
</dbReference>
<evidence type="ECO:0000259" key="8">
    <source>
        <dbReference type="Pfam" id="PF00107"/>
    </source>
</evidence>
<evidence type="ECO:0000256" key="1">
    <source>
        <dbReference type="ARBA" id="ARBA00001947"/>
    </source>
</evidence>
<dbReference type="GeneID" id="95360815"/>
<name>U2RRA5_9ACTN</name>
<dbReference type="PROSITE" id="PS00059">
    <property type="entry name" value="ADH_ZINC"/>
    <property type="match status" value="1"/>
</dbReference>
<evidence type="ECO:0000256" key="3">
    <source>
        <dbReference type="ARBA" id="ARBA00022723"/>
    </source>
</evidence>
<feature type="compositionally biased region" description="Basic residues" evidence="7">
    <location>
        <begin position="121"/>
        <end position="133"/>
    </location>
</feature>
<dbReference type="EMBL" id="ACVN02000240">
    <property type="protein sequence ID" value="ERK53242.1"/>
    <property type="molecule type" value="Genomic_DNA"/>
</dbReference>
<comment type="caution">
    <text evidence="10">The sequence shown here is derived from an EMBL/GenBank/DDBJ whole genome shotgun (WGS) entry which is preliminary data.</text>
</comment>
<keyword evidence="5" id="KW-0560">Oxidoreductase</keyword>
<dbReference type="InterPro" id="IPR036291">
    <property type="entry name" value="NAD(P)-bd_dom_sf"/>
</dbReference>
<proteinExistence type="inferred from homology"/>
<dbReference type="InterPro" id="IPR013149">
    <property type="entry name" value="ADH-like_C"/>
</dbReference>
<dbReference type="SUPFAM" id="SSF51735">
    <property type="entry name" value="NAD(P)-binding Rossmann-fold domains"/>
    <property type="match status" value="1"/>
</dbReference>
<dbReference type="Proteomes" id="UP000017052">
    <property type="component" value="Unassembled WGS sequence"/>
</dbReference>
<dbReference type="GO" id="GO:0016491">
    <property type="term" value="F:oxidoreductase activity"/>
    <property type="evidence" value="ECO:0007669"/>
    <property type="project" value="UniProtKB-KW"/>
</dbReference>
<keyword evidence="4 6" id="KW-0862">Zinc</keyword>
<evidence type="ECO:0000256" key="6">
    <source>
        <dbReference type="RuleBase" id="RU361277"/>
    </source>
</evidence>
<dbReference type="InterPro" id="IPR002328">
    <property type="entry name" value="ADH_Zn_CS"/>
</dbReference>
<keyword evidence="3 6" id="KW-0479">Metal-binding</keyword>
<feature type="domain" description="Alcohol dehydrogenase-like C-terminal" evidence="8">
    <location>
        <begin position="191"/>
        <end position="309"/>
    </location>
</feature>
<dbReference type="Gene3D" id="3.90.180.10">
    <property type="entry name" value="Medium-chain alcohol dehydrogenases, catalytic domain"/>
    <property type="match status" value="2"/>
</dbReference>
<evidence type="ECO:0000313" key="11">
    <source>
        <dbReference type="Proteomes" id="UP000017052"/>
    </source>
</evidence>
<dbReference type="SUPFAM" id="SSF50129">
    <property type="entry name" value="GroES-like"/>
    <property type="match status" value="1"/>
</dbReference>
<reference evidence="10" key="1">
    <citation type="submission" date="2013-08" db="EMBL/GenBank/DDBJ databases">
        <authorList>
            <person name="Durkin A.S."/>
            <person name="Haft D.R."/>
            <person name="McCorrison J."/>
            <person name="Torralba M."/>
            <person name="Gillis M."/>
            <person name="Haft D.H."/>
            <person name="Methe B."/>
            <person name="Sutton G."/>
            <person name="Nelson K.E."/>
        </authorList>
    </citation>
    <scope>NUCLEOTIDE SEQUENCE [LARGE SCALE GENOMIC DNA]</scope>
    <source>
        <strain evidence="10">F0233</strain>
    </source>
</reference>
<feature type="domain" description="Alcohol dehydrogenase-like N-terminal" evidence="9">
    <location>
        <begin position="28"/>
        <end position="94"/>
    </location>
</feature>
<dbReference type="Pfam" id="PF08240">
    <property type="entry name" value="ADH_N"/>
    <property type="match status" value="1"/>
</dbReference>
<dbReference type="GO" id="GO:0008270">
    <property type="term" value="F:zinc ion binding"/>
    <property type="evidence" value="ECO:0007669"/>
    <property type="project" value="InterPro"/>
</dbReference>
<evidence type="ECO:0000256" key="7">
    <source>
        <dbReference type="SAM" id="MobiDB-lite"/>
    </source>
</evidence>
<evidence type="ECO:0000256" key="4">
    <source>
        <dbReference type="ARBA" id="ARBA00022833"/>
    </source>
</evidence>
<feature type="region of interest" description="Disordered" evidence="7">
    <location>
        <begin position="114"/>
        <end position="190"/>
    </location>
</feature>
<protein>
    <submittedName>
        <fullName evidence="10">NAD/mycothiol-dependent formaldehyde dehydrogenase</fullName>
    </submittedName>
</protein>
<feature type="compositionally biased region" description="Basic residues" evidence="7">
    <location>
        <begin position="154"/>
        <end position="189"/>
    </location>
</feature>
<dbReference type="Pfam" id="PF00107">
    <property type="entry name" value="ADH_zinc_N"/>
    <property type="match status" value="1"/>
</dbReference>